<evidence type="ECO:0000256" key="2">
    <source>
        <dbReference type="PROSITE-ProRule" id="PRU00252"/>
    </source>
</evidence>
<dbReference type="InterPro" id="IPR011344">
    <property type="entry name" value="ssDNA-bd"/>
</dbReference>
<sequence>MNSCILMAKIVRRPELRYTQDNQTPYAQMLVEFSPNRAEATPTNLRAVAWGNLASEVAQNYHEGDQVILEGRLSMQTIDRPEGFKEKRAELVISHLYHLDGSVSSGEMTAPTPEKVVPINTHKSNKTEVEKPVAPVSTGDFEYDASYELSNPSAWQPSDTSVEENLDDIPF</sequence>
<name>A0A0F6RNU8_MICAE</name>
<dbReference type="EMBL" id="CP011304">
    <property type="protein sequence ID" value="AKE66473.1"/>
    <property type="molecule type" value="Genomic_DNA"/>
</dbReference>
<dbReference type="GO" id="GO:0003697">
    <property type="term" value="F:single-stranded DNA binding"/>
    <property type="evidence" value="ECO:0007669"/>
    <property type="project" value="InterPro"/>
</dbReference>
<evidence type="ECO:0000256" key="3">
    <source>
        <dbReference type="SAM" id="MobiDB-lite"/>
    </source>
</evidence>
<dbReference type="PANTHER" id="PTHR10302:SF27">
    <property type="entry name" value="SINGLE-STRANDED DNA-BINDING PROTEIN"/>
    <property type="match status" value="1"/>
</dbReference>
<gene>
    <name evidence="4" type="ORF">MYAER_4149</name>
</gene>
<dbReference type="GO" id="GO:0009295">
    <property type="term" value="C:nucleoid"/>
    <property type="evidence" value="ECO:0007669"/>
    <property type="project" value="TreeGrafter"/>
</dbReference>
<dbReference type="InterPro" id="IPR000424">
    <property type="entry name" value="Primosome_PriB/ssb"/>
</dbReference>
<dbReference type="PATRIC" id="fig|1641812.3.peg.4288"/>
<protein>
    <submittedName>
        <fullName evidence="4">Single-stranded DNA-binding protein</fullName>
    </submittedName>
</protein>
<dbReference type="PANTHER" id="PTHR10302">
    <property type="entry name" value="SINGLE-STRANDED DNA-BINDING PROTEIN"/>
    <property type="match status" value="1"/>
</dbReference>
<dbReference type="HOGENOM" id="CLU_109737_0_0_3"/>
<organism evidence="4 5">
    <name type="scientific">Microcystis aeruginosa NIES-2549</name>
    <dbReference type="NCBI Taxonomy" id="1641812"/>
    <lineage>
        <taxon>Bacteria</taxon>
        <taxon>Bacillati</taxon>
        <taxon>Cyanobacteriota</taxon>
        <taxon>Cyanophyceae</taxon>
        <taxon>Oscillatoriophycideae</taxon>
        <taxon>Chroococcales</taxon>
        <taxon>Microcystaceae</taxon>
        <taxon>Microcystis</taxon>
    </lineage>
</organism>
<dbReference type="Gene3D" id="2.40.50.140">
    <property type="entry name" value="Nucleic acid-binding proteins"/>
    <property type="match status" value="1"/>
</dbReference>
<reference evidence="4 5" key="1">
    <citation type="journal article" date="2015" name="Genome Announc.">
        <title>Complete Genome Sequence of Microcystis aeruginosa NIES-2549, a Bloom-Forming Cyanobacterium from Lake Kasumigaura, Japan.</title>
        <authorList>
            <person name="Yamaguchi H."/>
            <person name="Suzuki S."/>
            <person name="Tanabe Y."/>
            <person name="Osana Y."/>
            <person name="Shimura Y."/>
            <person name="Ishida K."/>
            <person name="Kawachi M."/>
        </authorList>
    </citation>
    <scope>NUCLEOTIDE SEQUENCE [LARGE SCALE GENOMIC DNA]</scope>
    <source>
        <strain evidence="4 5">NIES-2549</strain>
    </source>
</reference>
<dbReference type="PROSITE" id="PS50935">
    <property type="entry name" value="SSB"/>
    <property type="match status" value="1"/>
</dbReference>
<keyword evidence="1 2" id="KW-0238">DNA-binding</keyword>
<dbReference type="SUPFAM" id="SSF50249">
    <property type="entry name" value="Nucleic acid-binding proteins"/>
    <property type="match status" value="1"/>
</dbReference>
<dbReference type="RefSeq" id="WP_046663407.1">
    <property type="nucleotide sequence ID" value="NZ_CP011304.1"/>
</dbReference>
<evidence type="ECO:0000256" key="1">
    <source>
        <dbReference type="ARBA" id="ARBA00023125"/>
    </source>
</evidence>
<evidence type="ECO:0000313" key="5">
    <source>
        <dbReference type="Proteomes" id="UP000034103"/>
    </source>
</evidence>
<dbReference type="CDD" id="cd04496">
    <property type="entry name" value="SSB_OBF"/>
    <property type="match status" value="1"/>
</dbReference>
<dbReference type="InterPro" id="IPR012340">
    <property type="entry name" value="NA-bd_OB-fold"/>
</dbReference>
<feature type="region of interest" description="Disordered" evidence="3">
    <location>
        <begin position="150"/>
        <end position="171"/>
    </location>
</feature>
<dbReference type="GO" id="GO:0006260">
    <property type="term" value="P:DNA replication"/>
    <property type="evidence" value="ECO:0007669"/>
    <property type="project" value="InterPro"/>
</dbReference>
<evidence type="ECO:0000313" key="4">
    <source>
        <dbReference type="EMBL" id="AKE66473.1"/>
    </source>
</evidence>
<feature type="compositionally biased region" description="Acidic residues" evidence="3">
    <location>
        <begin position="161"/>
        <end position="171"/>
    </location>
</feature>
<accession>A0A0F6RNU8</accession>
<dbReference type="Pfam" id="PF00436">
    <property type="entry name" value="SSB"/>
    <property type="match status" value="1"/>
</dbReference>
<dbReference type="Proteomes" id="UP000034103">
    <property type="component" value="Chromosome"/>
</dbReference>
<feature type="compositionally biased region" description="Polar residues" evidence="3">
    <location>
        <begin position="150"/>
        <end position="160"/>
    </location>
</feature>
<dbReference type="AlphaFoldDB" id="A0A0F6RNU8"/>
<proteinExistence type="predicted"/>